<accession>A0A351R8K6</accession>
<feature type="domain" description="DUF58" evidence="1">
    <location>
        <begin position="47"/>
        <end position="250"/>
    </location>
</feature>
<dbReference type="Pfam" id="PF01882">
    <property type="entry name" value="DUF58"/>
    <property type="match status" value="1"/>
</dbReference>
<protein>
    <recommendedName>
        <fullName evidence="1">DUF58 domain-containing protein</fullName>
    </recommendedName>
</protein>
<dbReference type="Proteomes" id="UP000264313">
    <property type="component" value="Unassembled WGS sequence"/>
</dbReference>
<dbReference type="InterPro" id="IPR002881">
    <property type="entry name" value="DUF58"/>
</dbReference>
<name>A0A351R8K6_9PROT</name>
<dbReference type="STRING" id="1132855.GCA_000384255_01101"/>
<evidence type="ECO:0000259" key="1">
    <source>
        <dbReference type="Pfam" id="PF01882"/>
    </source>
</evidence>
<comment type="caution">
    <text evidence="2">The sequence shown here is derived from an EMBL/GenBank/DDBJ whole genome shotgun (WGS) entry which is preliminary data.</text>
</comment>
<reference evidence="2 3" key="1">
    <citation type="journal article" date="2018" name="Nat. Biotechnol.">
        <title>A standardized bacterial taxonomy based on genome phylogeny substantially revises the tree of life.</title>
        <authorList>
            <person name="Parks D.H."/>
            <person name="Chuvochina M."/>
            <person name="Waite D.W."/>
            <person name="Rinke C."/>
            <person name="Skarshewski A."/>
            <person name="Chaumeil P.A."/>
            <person name="Hugenholtz P."/>
        </authorList>
    </citation>
    <scope>NUCLEOTIDE SEQUENCE [LARGE SCALE GENOMIC DNA]</scope>
    <source>
        <strain evidence="2">UBA9958</strain>
    </source>
</reference>
<dbReference type="PANTHER" id="PTHR33608">
    <property type="entry name" value="BLL2464 PROTEIN"/>
    <property type="match status" value="1"/>
</dbReference>
<gene>
    <name evidence="2" type="ORF">DCW48_01490</name>
</gene>
<dbReference type="EMBL" id="DNAA01000038">
    <property type="protein sequence ID" value="HBA08377.1"/>
    <property type="molecule type" value="Genomic_DNA"/>
</dbReference>
<organism evidence="2 3">
    <name type="scientific">Methylotenera mobilis</name>
    <dbReference type="NCBI Taxonomy" id="359408"/>
    <lineage>
        <taxon>Bacteria</taxon>
        <taxon>Pseudomonadati</taxon>
        <taxon>Pseudomonadota</taxon>
        <taxon>Betaproteobacteria</taxon>
        <taxon>Nitrosomonadales</taxon>
        <taxon>Methylophilaceae</taxon>
        <taxon>Methylotenera</taxon>
    </lineage>
</organism>
<proteinExistence type="predicted"/>
<dbReference type="SUPFAM" id="SSF53300">
    <property type="entry name" value="vWA-like"/>
    <property type="match status" value="1"/>
</dbReference>
<evidence type="ECO:0000313" key="3">
    <source>
        <dbReference type="Proteomes" id="UP000264313"/>
    </source>
</evidence>
<sequence length="286" mass="33382">MIENIKSFDYHVSWRSRGRHPGRHASTQRGMGMEFRGHTTLLSYPDPRRIDIRQTIRDPLEQVYVRLFNQKSATPVYVICDLSGSMNFGAKKRKIKLAAEISESIAQSASEHHDPFGFIGFDEKVREDWISTTSFKSHHAISMAESLKDFHPAQVNCNGITEVYRYLPRERSLVFLISDFHMPNTLLEEALSNLLRHHIVPIVLWDSAEYKNLPEFGLVNVDDAETGEKRTLFLRKELREKIVQSFEDRRNQIYELFMRFDMPPFYVEGEFDADSLTEYFHQFVAA</sequence>
<evidence type="ECO:0000313" key="2">
    <source>
        <dbReference type="EMBL" id="HBA08377.1"/>
    </source>
</evidence>
<dbReference type="AlphaFoldDB" id="A0A351R8K6"/>
<dbReference type="PANTHER" id="PTHR33608:SF6">
    <property type="entry name" value="BLL2464 PROTEIN"/>
    <property type="match status" value="1"/>
</dbReference>
<dbReference type="InterPro" id="IPR036465">
    <property type="entry name" value="vWFA_dom_sf"/>
</dbReference>